<keyword evidence="3" id="KW-0433">Leucine-rich repeat</keyword>
<evidence type="ECO:0000256" key="2">
    <source>
        <dbReference type="ARBA" id="ARBA00008684"/>
    </source>
</evidence>
<dbReference type="FunFam" id="3.80.10.10:FF:000041">
    <property type="entry name" value="LRR receptor-like serine/threonine-protein kinase ERECTA"/>
    <property type="match status" value="2"/>
</dbReference>
<dbReference type="InterPro" id="IPR050647">
    <property type="entry name" value="Plant_LRR-RLKs"/>
</dbReference>
<keyword evidence="13" id="KW-0325">Glycoprotein</keyword>
<keyword evidence="12 15" id="KW-0472">Membrane</keyword>
<dbReference type="FunFam" id="3.80.10.10:FF:000233">
    <property type="entry name" value="Leucine-rich repeat receptor-like protein kinase TDR"/>
    <property type="match status" value="1"/>
</dbReference>
<dbReference type="Pfam" id="PF00560">
    <property type="entry name" value="LRR_1"/>
    <property type="match status" value="7"/>
</dbReference>
<protein>
    <recommendedName>
        <fullName evidence="17">Protein kinase domain-containing protein</fullName>
    </recommendedName>
</protein>
<evidence type="ECO:0000256" key="8">
    <source>
        <dbReference type="ARBA" id="ARBA00022741"/>
    </source>
</evidence>
<feature type="transmembrane region" description="Helical" evidence="15">
    <location>
        <begin position="645"/>
        <end position="665"/>
    </location>
</feature>
<dbReference type="GO" id="GO:0016020">
    <property type="term" value="C:membrane"/>
    <property type="evidence" value="ECO:0007669"/>
    <property type="project" value="UniProtKB-SubCell"/>
</dbReference>
<comment type="subcellular location">
    <subcellularLocation>
        <location evidence="1">Membrane</location>
        <topology evidence="1">Single-pass membrane protein</topology>
    </subcellularLocation>
</comment>
<evidence type="ECO:0000256" key="11">
    <source>
        <dbReference type="ARBA" id="ARBA00022989"/>
    </source>
</evidence>
<dbReference type="SMART" id="SM00220">
    <property type="entry name" value="S_TKc"/>
    <property type="match status" value="1"/>
</dbReference>
<name>A0A9D4ZIR2_ADICA</name>
<dbReference type="GO" id="GO:0005524">
    <property type="term" value="F:ATP binding"/>
    <property type="evidence" value="ECO:0007669"/>
    <property type="project" value="UniProtKB-UniRule"/>
</dbReference>
<evidence type="ECO:0000256" key="12">
    <source>
        <dbReference type="ARBA" id="ARBA00023136"/>
    </source>
</evidence>
<evidence type="ECO:0000256" key="13">
    <source>
        <dbReference type="ARBA" id="ARBA00023180"/>
    </source>
</evidence>
<evidence type="ECO:0000313" key="19">
    <source>
        <dbReference type="Proteomes" id="UP000886520"/>
    </source>
</evidence>
<dbReference type="InterPro" id="IPR013210">
    <property type="entry name" value="LRR_N_plant-typ"/>
</dbReference>
<keyword evidence="8 14" id="KW-0547">Nucleotide-binding</keyword>
<dbReference type="InterPro" id="IPR017441">
    <property type="entry name" value="Protein_kinase_ATP_BS"/>
</dbReference>
<organism evidence="18 19">
    <name type="scientific">Adiantum capillus-veneris</name>
    <name type="common">Maidenhair fern</name>
    <dbReference type="NCBI Taxonomy" id="13818"/>
    <lineage>
        <taxon>Eukaryota</taxon>
        <taxon>Viridiplantae</taxon>
        <taxon>Streptophyta</taxon>
        <taxon>Embryophyta</taxon>
        <taxon>Tracheophyta</taxon>
        <taxon>Polypodiopsida</taxon>
        <taxon>Polypodiidae</taxon>
        <taxon>Polypodiales</taxon>
        <taxon>Pteridineae</taxon>
        <taxon>Pteridaceae</taxon>
        <taxon>Vittarioideae</taxon>
        <taxon>Adiantum</taxon>
    </lineage>
</organism>
<evidence type="ECO:0000256" key="6">
    <source>
        <dbReference type="ARBA" id="ARBA00022729"/>
    </source>
</evidence>
<comment type="similarity">
    <text evidence="2">Belongs to the protein kinase superfamily. Ser/Thr protein kinase family.</text>
</comment>
<evidence type="ECO:0000256" key="4">
    <source>
        <dbReference type="ARBA" id="ARBA00022679"/>
    </source>
</evidence>
<keyword evidence="11 15" id="KW-1133">Transmembrane helix</keyword>
<sequence length="900" mass="96981">GKMAGLAALFLLAAIFSGAAECSSAATPNITWEAERLLAFKSSLTQTERLSGWSASNLAGVCSTWDGVICSDASAATVTGLNFTDFNVSGQLTSPLCDLPNLAELRLRSNTFIQSFPGFLLQSCTQITVLDFSMNGFYGQLPGTISTSSLSQLQDFNMEGNNFNGKIPADLGNLSQLRLLRLRGNLLSGRIPQSLGRLSMLEILDLSYNPYIPQEIPQEFVNLSSLQEWDMPGCSLVGEIPAWFGNLSHLWFINLAFNDLSGIIPPSLANLPKLREIYLIENHLTGQLPPFNTSSLQNLQFHNNSLSGTIPSTFASLSSLQTLLLDFNNLTGPLPDGLASLPAISTFAVSDNHLSGSLSSEWGLHSNLFQFDVTNNNFTGTFPPHLCNGNSLKYLSLKGNRIKDSIPEEYSKCKSVLRFIVAGNELFGSVPSGLWMLPSVQIIDLQNNHLSGKISLSDSSGGDGNGNLQTIFLDSNLIEGSIPSEIRKFWFNLSKLTAAQNKLSGPLPPEIRSLSRLGVLNLSVNAISGEIPSSIAGCRALTSLELSQNQLSGEIPAELSLIPDLNYIDLSKNHLNGSIPTILARSTYVFFDVSYNDLSGTVPEPLASDFSARSFEGNSKLCISAESCSLASAKDSEDGNLNINLVVPIVVLTVCATVLCVALMVKVYRKKKGVAKIEQASSAEWVVVPFQRLGFDEAEIYEKLEKSDVIGSGGSGRVYKVSLKGGRQVVAVKKLMMPLKLSGNTGAVVVAGANGLNGGVGAEKRVRDHESFCFKAEMETMGKIQHKNIVKLMCACECKEAKLLVYEYMCNGSLGDVLHKSFRSELCSWATRFKIALGAAEGLAYLHQDCVPPILHRDIKANNILLDTSFEARLADFGVAKSLLAKGAMTGVVGSFGYIA</sequence>
<dbReference type="Proteomes" id="UP000886520">
    <property type="component" value="Chromosome 8"/>
</dbReference>
<proteinExistence type="inferred from homology"/>
<dbReference type="InterPro" id="IPR011009">
    <property type="entry name" value="Kinase-like_dom_sf"/>
</dbReference>
<accession>A0A9D4ZIR2</accession>
<keyword evidence="10 14" id="KW-0067">ATP-binding</keyword>
<dbReference type="SUPFAM" id="SSF56112">
    <property type="entry name" value="Protein kinase-like (PK-like)"/>
    <property type="match status" value="1"/>
</dbReference>
<dbReference type="InterPro" id="IPR032675">
    <property type="entry name" value="LRR_dom_sf"/>
</dbReference>
<dbReference type="SUPFAM" id="SSF52047">
    <property type="entry name" value="RNI-like"/>
    <property type="match status" value="1"/>
</dbReference>
<feature type="signal peptide" evidence="16">
    <location>
        <begin position="1"/>
        <end position="20"/>
    </location>
</feature>
<dbReference type="AlphaFoldDB" id="A0A9D4ZIR2"/>
<dbReference type="EMBL" id="JABFUD020000008">
    <property type="protein sequence ID" value="KAI5077004.1"/>
    <property type="molecule type" value="Genomic_DNA"/>
</dbReference>
<evidence type="ECO:0000256" key="3">
    <source>
        <dbReference type="ARBA" id="ARBA00022614"/>
    </source>
</evidence>
<dbReference type="InterPro" id="IPR001611">
    <property type="entry name" value="Leu-rich_rpt"/>
</dbReference>
<evidence type="ECO:0000256" key="10">
    <source>
        <dbReference type="ARBA" id="ARBA00022840"/>
    </source>
</evidence>
<dbReference type="Pfam" id="PF00069">
    <property type="entry name" value="Pkinase"/>
    <property type="match status" value="1"/>
</dbReference>
<dbReference type="OrthoDB" id="1920716at2759"/>
<evidence type="ECO:0000256" key="14">
    <source>
        <dbReference type="PROSITE-ProRule" id="PRU10141"/>
    </source>
</evidence>
<keyword evidence="4" id="KW-0808">Transferase</keyword>
<evidence type="ECO:0000256" key="15">
    <source>
        <dbReference type="SAM" id="Phobius"/>
    </source>
</evidence>
<evidence type="ECO:0000256" key="7">
    <source>
        <dbReference type="ARBA" id="ARBA00022737"/>
    </source>
</evidence>
<feature type="domain" description="Protein kinase" evidence="17">
    <location>
        <begin position="704"/>
        <end position="900"/>
    </location>
</feature>
<evidence type="ECO:0000256" key="9">
    <source>
        <dbReference type="ARBA" id="ARBA00022777"/>
    </source>
</evidence>
<gene>
    <name evidence="18" type="ORF">GOP47_0009069</name>
</gene>
<dbReference type="PANTHER" id="PTHR48056">
    <property type="entry name" value="LRR RECEPTOR-LIKE SERINE/THREONINE-PROTEIN KINASE-RELATED"/>
    <property type="match status" value="1"/>
</dbReference>
<dbReference type="Pfam" id="PF08263">
    <property type="entry name" value="LRRNT_2"/>
    <property type="match status" value="1"/>
</dbReference>
<keyword evidence="9" id="KW-0418">Kinase</keyword>
<dbReference type="PROSITE" id="PS50011">
    <property type="entry name" value="PROTEIN_KINASE_DOM"/>
    <property type="match status" value="1"/>
</dbReference>
<evidence type="ECO:0000256" key="16">
    <source>
        <dbReference type="SAM" id="SignalP"/>
    </source>
</evidence>
<feature type="binding site" evidence="14">
    <location>
        <position position="740"/>
    </location>
    <ligand>
        <name>ATP</name>
        <dbReference type="ChEBI" id="CHEBI:30616"/>
    </ligand>
</feature>
<comment type="caution">
    <text evidence="18">The sequence shown here is derived from an EMBL/GenBank/DDBJ whole genome shotgun (WGS) entry which is preliminary data.</text>
</comment>
<evidence type="ECO:0000256" key="1">
    <source>
        <dbReference type="ARBA" id="ARBA00004167"/>
    </source>
</evidence>
<dbReference type="InterPro" id="IPR000719">
    <property type="entry name" value="Prot_kinase_dom"/>
</dbReference>
<keyword evidence="7" id="KW-0677">Repeat</keyword>
<dbReference type="PANTHER" id="PTHR48056:SF44">
    <property type="entry name" value="RECEPTOR PROTEIN KINASE CLAVATA1"/>
    <property type="match status" value="1"/>
</dbReference>
<dbReference type="GO" id="GO:0004672">
    <property type="term" value="F:protein kinase activity"/>
    <property type="evidence" value="ECO:0007669"/>
    <property type="project" value="InterPro"/>
</dbReference>
<dbReference type="SUPFAM" id="SSF52058">
    <property type="entry name" value="L domain-like"/>
    <property type="match status" value="2"/>
</dbReference>
<feature type="non-terminal residue" evidence="18">
    <location>
        <position position="900"/>
    </location>
</feature>
<dbReference type="InterPro" id="IPR008271">
    <property type="entry name" value="Ser/Thr_kinase_AS"/>
</dbReference>
<dbReference type="GO" id="GO:0009791">
    <property type="term" value="P:post-embryonic development"/>
    <property type="evidence" value="ECO:0007669"/>
    <property type="project" value="UniProtKB-ARBA"/>
</dbReference>
<feature type="non-terminal residue" evidence="18">
    <location>
        <position position="1"/>
    </location>
</feature>
<feature type="chain" id="PRO_5039176415" description="Protein kinase domain-containing protein" evidence="16">
    <location>
        <begin position="21"/>
        <end position="900"/>
    </location>
</feature>
<dbReference type="Gene3D" id="3.80.10.10">
    <property type="entry name" value="Ribonuclease Inhibitor"/>
    <property type="match status" value="4"/>
</dbReference>
<dbReference type="Gene3D" id="1.10.510.10">
    <property type="entry name" value="Transferase(Phosphotransferase) domain 1"/>
    <property type="match status" value="1"/>
</dbReference>
<reference evidence="18" key="1">
    <citation type="submission" date="2021-01" db="EMBL/GenBank/DDBJ databases">
        <title>Adiantum capillus-veneris genome.</title>
        <authorList>
            <person name="Fang Y."/>
            <person name="Liao Q."/>
        </authorList>
    </citation>
    <scope>NUCLEOTIDE SEQUENCE</scope>
    <source>
        <strain evidence="18">H3</strain>
        <tissue evidence="18">Leaf</tissue>
    </source>
</reference>
<dbReference type="GO" id="GO:0033612">
    <property type="term" value="F:receptor serine/threonine kinase binding"/>
    <property type="evidence" value="ECO:0007669"/>
    <property type="project" value="TreeGrafter"/>
</dbReference>
<keyword evidence="6 16" id="KW-0732">Signal</keyword>
<dbReference type="PROSITE" id="PS00107">
    <property type="entry name" value="PROTEIN_KINASE_ATP"/>
    <property type="match status" value="1"/>
</dbReference>
<evidence type="ECO:0000256" key="5">
    <source>
        <dbReference type="ARBA" id="ARBA00022692"/>
    </source>
</evidence>
<keyword evidence="19" id="KW-1185">Reference proteome</keyword>
<evidence type="ECO:0000259" key="17">
    <source>
        <dbReference type="PROSITE" id="PS50011"/>
    </source>
</evidence>
<evidence type="ECO:0000313" key="18">
    <source>
        <dbReference type="EMBL" id="KAI5077004.1"/>
    </source>
</evidence>
<dbReference type="PROSITE" id="PS00108">
    <property type="entry name" value="PROTEIN_KINASE_ST"/>
    <property type="match status" value="1"/>
</dbReference>
<keyword evidence="5 15" id="KW-0812">Transmembrane</keyword>